<feature type="compositionally biased region" description="Basic and acidic residues" evidence="6">
    <location>
        <begin position="1044"/>
        <end position="1054"/>
    </location>
</feature>
<keyword evidence="3 5" id="KW-0863">Zinc-finger</keyword>
<organism evidence="8 9">
    <name type="scientific">Suricata suricatta</name>
    <name type="common">Meerkat</name>
    <dbReference type="NCBI Taxonomy" id="37032"/>
    <lineage>
        <taxon>Eukaryota</taxon>
        <taxon>Metazoa</taxon>
        <taxon>Chordata</taxon>
        <taxon>Craniata</taxon>
        <taxon>Vertebrata</taxon>
        <taxon>Euteleostomi</taxon>
        <taxon>Mammalia</taxon>
        <taxon>Eutheria</taxon>
        <taxon>Laurasiatheria</taxon>
        <taxon>Carnivora</taxon>
        <taxon>Feliformia</taxon>
        <taxon>Herpestidae</taxon>
        <taxon>Suricata</taxon>
    </lineage>
</organism>
<dbReference type="InterPro" id="IPR036236">
    <property type="entry name" value="Znf_C2H2_sf"/>
</dbReference>
<feature type="region of interest" description="Disordered" evidence="6">
    <location>
        <begin position="1500"/>
        <end position="1534"/>
    </location>
</feature>
<feature type="compositionally biased region" description="Polar residues" evidence="6">
    <location>
        <begin position="393"/>
        <end position="402"/>
    </location>
</feature>
<dbReference type="SUPFAM" id="SSF57667">
    <property type="entry name" value="beta-beta-alpha zinc fingers"/>
    <property type="match status" value="1"/>
</dbReference>
<reference evidence="8" key="3">
    <citation type="submission" date="2025-09" db="UniProtKB">
        <authorList>
            <consortium name="Ensembl"/>
        </authorList>
    </citation>
    <scope>IDENTIFICATION</scope>
</reference>
<evidence type="ECO:0000259" key="7">
    <source>
        <dbReference type="PROSITE" id="PS50157"/>
    </source>
</evidence>
<feature type="compositionally biased region" description="Pro residues" evidence="6">
    <location>
        <begin position="53"/>
        <end position="71"/>
    </location>
</feature>
<dbReference type="SMART" id="SM00355">
    <property type="entry name" value="ZnF_C2H2"/>
    <property type="match status" value="2"/>
</dbReference>
<dbReference type="Ensembl" id="ENSSSUT00005034772.1">
    <property type="protein sequence ID" value="ENSSSUP00005030463.1"/>
    <property type="gene ID" value="ENSSSUG00005019633.1"/>
</dbReference>
<feature type="domain" description="C2H2-type" evidence="7">
    <location>
        <begin position="218"/>
        <end position="247"/>
    </location>
</feature>
<feature type="compositionally biased region" description="Low complexity" evidence="6">
    <location>
        <begin position="1374"/>
        <end position="1390"/>
    </location>
</feature>
<sequence length="1656" mass="171885">MCDLTAWATLPPDAILLPIVTPRWGCFWGARQPQRSARHPGPPRWCGMEVPEPTRPAPPASGQPAPAPGPPGASGGQTSPRLTLGPVILPPEQGLAPAVFLKALPIPLYHPGPPGGLQPRAPLVTGSLDGGGVPFILSPLLQPEGPSPTLVGKPAPPTLTVNIVGTLPVLSPGLGPTLGSPGRVRNAGKYLCPHCGRDCLKPSVLEKHLRSHTGERPFPCATCGIAFKTQSNLYKHRRTQTHLSHSRLSSGSDGGGGGLPDEGDRAGEGSRLEGTGDGWGQSRPGRPLSPGAQGAGRCPVSSTHLPSVTKTLALQAEAAPLLGSTLADRETPVDPAHTASPGRPLAGTQLRRKLPEQASPTAGRPGQQQPAATSSEKARDARALEGRLRKCGSTDSGYLSRSDSAEQPPAPGSPLRGPGDRETAPGLERQLEQRIAWLISHNQAVVDDSQLDSVRPRKTVLCKQGSIDLPVPYTYKDSFHFDMRALPTGRRQPATLGSARSTFTPPDKVRPLFFHSVPTQLSSTAACVPITRSNSLPFVEGTGMWREPPEPQDTGPRRQKPLSPRPAPARPADVPGSHPRALVRQVAVEDLPCPLTGDGPASAEDPEGGRAAAGEGAAGKSRAAGQTCGRRRLLPQDKWQVYGKETFKRIYQKMKTSYHGGKKAREGTVGSGTEPGVPLQGEVAGDGVTTPAQDGRTPVRGDTSVGAKPGPWGCALAQEGFLVTESPVEREMVAGAGGSEQPRVSKAAFPPTPSCREPPCLGSKSPRLPPNGSLEVGAQLPPAPGPLEGGSLEAPKPVLPDSHLEGGTCGGGGKKETCQQSLAVPRPPSRGPGEPQPSEDKLPSERKKPKVEKQQSEPVGAEAETLGGPVQATSPPSLHQDSDPGDKPGELCRSADGVAGGRAGEPGRLAELGSGSSAVPSVAPRQVQQDLGPAAAVSGGPHPQWAPRPQAPSMLTAQADAAFPPKYLLRLPQGEACTPPSIAQGPRQAGDPLCRGRWPEEQPSFIGPGLGTRLPPCPATGLASGGADIFEGAPGWARPWGRRKGLEREEKPDLDAATPAAGQSTGAPKETTSFLPTPTCAPWKSGTPELRHLCTGGPSVGSGPSGGVLSPCALRRELGGPPGNAPKNPPSGPLAGLRSCCCFLTAPMSPGWPEPAFCTHSETLRGSGAQGPFPSLRAEPRLTWCCLSRSLPLPTEQKETAASVYLALHFLGGGAGNEAPEARPLSRAAAAGGRTPAALGEGGQVLTAKLLCPVAPEMVSQELVSEPECRKGPPWRKTKMFRGSGKQKRLSIRSRRHRGGFVQSPVPLRGGGWRRPPRALRKDRRLPPLEGLGPRRTPRKASEIAGPGLRGEPSCIASEPPVCRGRGEEEADGSRPAPGSFPPSASSRAGSEMDQVAGKEMPMASSGPGDRCTQDSAAGSGPSVRSDSRMAVAPDGLLSRDPGVGLPKTRPPPSRGQVSVALKPYVFSDAPEPSSLESRGTSPRQDASVAAVCALGERVGHTTLGPPSAEPRGHPDGKTVAERMSPPVLLGKPSCGQGVSGLLLSGWTGKTCPEIPASEPGSAGSHPEEGDPKTVLPTGGQYGTFPLGNDSGKCQVSGLTSLKDCVVPPKPGEPRASPEAPSKTVRRRGLEGLRKQTRVEVSDPSSDDEDRLVIEM</sequence>
<feature type="compositionally biased region" description="Basic and acidic residues" evidence="6">
    <location>
        <begin position="1511"/>
        <end position="1521"/>
    </location>
</feature>
<feature type="compositionally biased region" description="Basic and acidic residues" evidence="6">
    <location>
        <begin position="880"/>
        <end position="890"/>
    </location>
</feature>
<feature type="compositionally biased region" description="Basic and acidic residues" evidence="6">
    <location>
        <begin position="376"/>
        <end position="388"/>
    </location>
</feature>
<feature type="region of interest" description="Disordered" evidence="6">
    <location>
        <begin position="328"/>
        <end position="424"/>
    </location>
</feature>
<dbReference type="GO" id="GO:0008270">
    <property type="term" value="F:zinc ion binding"/>
    <property type="evidence" value="ECO:0007669"/>
    <property type="project" value="UniProtKB-KW"/>
</dbReference>
<feature type="compositionally biased region" description="Basic residues" evidence="6">
    <location>
        <begin position="1315"/>
        <end position="1324"/>
    </location>
</feature>
<dbReference type="OMA" id="MSQHQVS"/>
<reference evidence="8 9" key="1">
    <citation type="submission" date="2019-05" db="EMBL/GenBank/DDBJ databases">
        <title>A Chromosome-scale Meerkat (S. suricatta) Genome Assembly.</title>
        <authorList>
            <person name="Dudchenko O."/>
            <person name="Lieberman Aiden E."/>
            <person name="Tung J."/>
            <person name="Barreiro L.B."/>
            <person name="Clutton-Brock T.H."/>
        </authorList>
    </citation>
    <scope>NUCLEOTIDE SEQUENCE [LARGE SCALE GENOMIC DNA]</scope>
</reference>
<feature type="compositionally biased region" description="Basic residues" evidence="6">
    <location>
        <begin position="1273"/>
        <end position="1299"/>
    </location>
</feature>
<evidence type="ECO:0000313" key="8">
    <source>
        <dbReference type="Ensembl" id="ENSSSUP00005030463.1"/>
    </source>
</evidence>
<keyword evidence="9" id="KW-1185">Reference proteome</keyword>
<feature type="compositionally biased region" description="Polar residues" evidence="6">
    <location>
        <begin position="366"/>
        <end position="375"/>
    </location>
</feature>
<name>A0A673UYF6_SURSU</name>
<evidence type="ECO:0000313" key="9">
    <source>
        <dbReference type="Proteomes" id="UP000472268"/>
    </source>
</evidence>
<dbReference type="PANTHER" id="PTHR47166">
    <property type="entry name" value="ZINC FINGER PROTEIN 831"/>
    <property type="match status" value="1"/>
</dbReference>
<dbReference type="PANTHER" id="PTHR47166:SF1">
    <property type="entry name" value="ZINC FINGER PROTEIN 831"/>
    <property type="match status" value="1"/>
</dbReference>
<dbReference type="Pfam" id="PF00096">
    <property type="entry name" value="zf-C2H2"/>
    <property type="match status" value="1"/>
</dbReference>
<feature type="region of interest" description="Disordered" evidence="6">
    <location>
        <begin position="1033"/>
        <end position="1082"/>
    </location>
</feature>
<protein>
    <submittedName>
        <fullName evidence="8">Zinc finger protein 831</fullName>
    </submittedName>
</protein>
<feature type="region of interest" description="Disordered" evidence="6">
    <location>
        <begin position="732"/>
        <end position="951"/>
    </location>
</feature>
<feature type="region of interest" description="Disordered" evidence="6">
    <location>
        <begin position="1605"/>
        <end position="1656"/>
    </location>
</feature>
<proteinExistence type="predicted"/>
<feature type="compositionally biased region" description="Basic and acidic residues" evidence="6">
    <location>
        <begin position="262"/>
        <end position="271"/>
    </location>
</feature>
<feature type="region of interest" description="Disordered" evidence="6">
    <location>
        <begin position="32"/>
        <end position="85"/>
    </location>
</feature>
<evidence type="ECO:0000256" key="3">
    <source>
        <dbReference type="ARBA" id="ARBA00022771"/>
    </source>
</evidence>
<feature type="region of interest" description="Disordered" evidence="6">
    <location>
        <begin position="538"/>
        <end position="578"/>
    </location>
</feature>
<feature type="region of interest" description="Disordered" evidence="6">
    <location>
        <begin position="1550"/>
        <end position="1592"/>
    </location>
</feature>
<dbReference type="InterPro" id="IPR013087">
    <property type="entry name" value="Znf_C2H2_type"/>
</dbReference>
<evidence type="ECO:0000256" key="6">
    <source>
        <dbReference type="SAM" id="MobiDB-lite"/>
    </source>
</evidence>
<gene>
    <name evidence="8" type="primary">ZNF831</name>
</gene>
<evidence type="ECO:0000256" key="4">
    <source>
        <dbReference type="ARBA" id="ARBA00022833"/>
    </source>
</evidence>
<dbReference type="Gene3D" id="3.30.160.60">
    <property type="entry name" value="Classic Zinc Finger"/>
    <property type="match status" value="2"/>
</dbReference>
<dbReference type="PROSITE" id="PS00028">
    <property type="entry name" value="ZINC_FINGER_C2H2_1"/>
    <property type="match status" value="2"/>
</dbReference>
<dbReference type="Proteomes" id="UP000472268">
    <property type="component" value="Chromosome 12"/>
</dbReference>
<feature type="compositionally biased region" description="Basic and acidic residues" evidence="6">
    <location>
        <begin position="838"/>
        <end position="855"/>
    </location>
</feature>
<dbReference type="FunFam" id="3.30.160.60:FF:000710">
    <property type="entry name" value="Zinc finger protein 768"/>
    <property type="match status" value="1"/>
</dbReference>
<evidence type="ECO:0000256" key="1">
    <source>
        <dbReference type="ARBA" id="ARBA00022723"/>
    </source>
</evidence>
<feature type="region of interest" description="Disordered" evidence="6">
    <location>
        <begin position="591"/>
        <end position="630"/>
    </location>
</feature>
<keyword evidence="1" id="KW-0479">Metal-binding</keyword>
<reference evidence="8" key="2">
    <citation type="submission" date="2025-08" db="UniProtKB">
        <authorList>
            <consortium name="Ensembl"/>
        </authorList>
    </citation>
    <scope>IDENTIFICATION</scope>
</reference>
<feature type="region of interest" description="Disordered" evidence="6">
    <location>
        <begin position="658"/>
        <end position="711"/>
    </location>
</feature>
<dbReference type="PROSITE" id="PS50157">
    <property type="entry name" value="ZINC_FINGER_C2H2_2"/>
    <property type="match status" value="2"/>
</dbReference>
<feature type="region of interest" description="Disordered" evidence="6">
    <location>
        <begin position="1094"/>
        <end position="1130"/>
    </location>
</feature>
<feature type="domain" description="C2H2-type" evidence="7">
    <location>
        <begin position="190"/>
        <end position="217"/>
    </location>
</feature>
<feature type="compositionally biased region" description="Polar residues" evidence="6">
    <location>
        <begin position="1475"/>
        <end position="1485"/>
    </location>
</feature>
<evidence type="ECO:0000256" key="5">
    <source>
        <dbReference type="PROSITE-ProRule" id="PRU00042"/>
    </source>
</evidence>
<accession>A0A673UYF6</accession>
<feature type="compositionally biased region" description="Basic and acidic residues" evidence="6">
    <location>
        <begin position="1628"/>
        <end position="1641"/>
    </location>
</feature>
<feature type="compositionally biased region" description="Low complexity" evidence="6">
    <location>
        <begin position="609"/>
        <end position="625"/>
    </location>
</feature>
<evidence type="ECO:0000256" key="2">
    <source>
        <dbReference type="ARBA" id="ARBA00022737"/>
    </source>
</evidence>
<feature type="region of interest" description="Disordered" evidence="6">
    <location>
        <begin position="236"/>
        <end position="303"/>
    </location>
</feature>
<keyword evidence="4" id="KW-0862">Zinc</keyword>
<feature type="compositionally biased region" description="Polar residues" evidence="6">
    <location>
        <begin position="1061"/>
        <end position="1076"/>
    </location>
</feature>
<feature type="region of interest" description="Disordered" evidence="6">
    <location>
        <begin position="1268"/>
        <end position="1488"/>
    </location>
</feature>
<keyword evidence="2" id="KW-0677">Repeat</keyword>